<keyword evidence="7" id="KW-0325">Glycoprotein</keyword>
<dbReference type="InterPro" id="IPR000731">
    <property type="entry name" value="SSD"/>
</dbReference>
<evidence type="ECO:0000313" key="10">
    <source>
        <dbReference type="EMBL" id="VDD95332.1"/>
    </source>
</evidence>
<comment type="subcellular location">
    <subcellularLocation>
        <location evidence="1">Cell membrane</location>
        <topology evidence="1">Multi-pass membrane protein</topology>
    </subcellularLocation>
</comment>
<dbReference type="GO" id="GO:0018996">
    <property type="term" value="P:molting cycle, collagen and cuticulin-based cuticle"/>
    <property type="evidence" value="ECO:0007669"/>
    <property type="project" value="TreeGrafter"/>
</dbReference>
<feature type="transmembrane region" description="Helical" evidence="8">
    <location>
        <begin position="755"/>
        <end position="780"/>
    </location>
</feature>
<dbReference type="GO" id="GO:0030659">
    <property type="term" value="C:cytoplasmic vesicle membrane"/>
    <property type="evidence" value="ECO:0007669"/>
    <property type="project" value="TreeGrafter"/>
</dbReference>
<evidence type="ECO:0000259" key="9">
    <source>
        <dbReference type="PROSITE" id="PS50156"/>
    </source>
</evidence>
<feature type="transmembrane region" description="Helical" evidence="8">
    <location>
        <begin position="729"/>
        <end position="749"/>
    </location>
</feature>
<evidence type="ECO:0000256" key="2">
    <source>
        <dbReference type="ARBA" id="ARBA00005585"/>
    </source>
</evidence>
<keyword evidence="5 8" id="KW-1133">Transmembrane helix</keyword>
<dbReference type="WBParaSite" id="EVEC_0001075801-mRNA-1">
    <property type="protein sequence ID" value="EVEC_0001075801-mRNA-1"/>
    <property type="gene ID" value="EVEC_0001075801"/>
</dbReference>
<reference evidence="12" key="1">
    <citation type="submission" date="2017-02" db="UniProtKB">
        <authorList>
            <consortium name="WormBaseParasite"/>
        </authorList>
    </citation>
    <scope>IDENTIFICATION</scope>
</reference>
<dbReference type="AlphaFoldDB" id="A0A0N4VIT7"/>
<organism evidence="12">
    <name type="scientific">Enterobius vermicularis</name>
    <name type="common">Human pinworm</name>
    <dbReference type="NCBI Taxonomy" id="51028"/>
    <lineage>
        <taxon>Eukaryota</taxon>
        <taxon>Metazoa</taxon>
        <taxon>Ecdysozoa</taxon>
        <taxon>Nematoda</taxon>
        <taxon>Chromadorea</taxon>
        <taxon>Rhabditida</taxon>
        <taxon>Spirurina</taxon>
        <taxon>Oxyuridomorpha</taxon>
        <taxon>Oxyuroidea</taxon>
        <taxon>Oxyuridae</taxon>
        <taxon>Enterobius</taxon>
    </lineage>
</organism>
<evidence type="ECO:0000256" key="1">
    <source>
        <dbReference type="ARBA" id="ARBA00004651"/>
    </source>
</evidence>
<feature type="transmembrane region" description="Helical" evidence="8">
    <location>
        <begin position="801"/>
        <end position="824"/>
    </location>
</feature>
<dbReference type="PANTHER" id="PTHR10796:SF193">
    <property type="entry name" value="SSD DOMAIN-CONTAINING PROTEIN"/>
    <property type="match status" value="1"/>
</dbReference>
<keyword evidence="3" id="KW-1003">Cell membrane</keyword>
<accession>A0A0N4VIT7</accession>
<evidence type="ECO:0000256" key="5">
    <source>
        <dbReference type="ARBA" id="ARBA00022989"/>
    </source>
</evidence>
<reference evidence="10 11" key="2">
    <citation type="submission" date="2018-10" db="EMBL/GenBank/DDBJ databases">
        <authorList>
            <consortium name="Pathogen Informatics"/>
        </authorList>
    </citation>
    <scope>NUCLEOTIDE SEQUENCE [LARGE SCALE GENOMIC DNA]</scope>
</reference>
<protein>
    <submittedName>
        <fullName evidence="12">SSD domain-containing protein</fullName>
    </submittedName>
</protein>
<feature type="transmembrane region" description="Helical" evidence="8">
    <location>
        <begin position="270"/>
        <end position="288"/>
    </location>
</feature>
<keyword evidence="11" id="KW-1185">Reference proteome</keyword>
<dbReference type="SUPFAM" id="SSF82866">
    <property type="entry name" value="Multidrug efflux transporter AcrB transmembrane domain"/>
    <property type="match status" value="2"/>
</dbReference>
<evidence type="ECO:0000256" key="6">
    <source>
        <dbReference type="ARBA" id="ARBA00023136"/>
    </source>
</evidence>
<feature type="transmembrane region" description="Helical" evidence="8">
    <location>
        <begin position="501"/>
        <end position="522"/>
    </location>
</feature>
<dbReference type="EMBL" id="UXUI01010523">
    <property type="protein sequence ID" value="VDD95332.1"/>
    <property type="molecule type" value="Genomic_DNA"/>
</dbReference>
<feature type="domain" description="SSD" evidence="9">
    <location>
        <begin position="321"/>
        <end position="410"/>
    </location>
</feature>
<evidence type="ECO:0000313" key="11">
    <source>
        <dbReference type="Proteomes" id="UP000274131"/>
    </source>
</evidence>
<evidence type="ECO:0000256" key="4">
    <source>
        <dbReference type="ARBA" id="ARBA00022692"/>
    </source>
</evidence>
<comment type="similarity">
    <text evidence="2">Belongs to the patched family.</text>
</comment>
<dbReference type="Pfam" id="PF02460">
    <property type="entry name" value="Patched"/>
    <property type="match status" value="1"/>
</dbReference>
<dbReference type="GO" id="GO:0005886">
    <property type="term" value="C:plasma membrane"/>
    <property type="evidence" value="ECO:0007669"/>
    <property type="project" value="UniProtKB-SubCell"/>
</dbReference>
<dbReference type="GO" id="GO:0006897">
    <property type="term" value="P:endocytosis"/>
    <property type="evidence" value="ECO:0007669"/>
    <property type="project" value="TreeGrafter"/>
</dbReference>
<feature type="transmembrane region" description="Helical" evidence="8">
    <location>
        <begin position="696"/>
        <end position="722"/>
    </location>
</feature>
<dbReference type="Gene3D" id="1.20.1640.10">
    <property type="entry name" value="Multidrug efflux transporter AcrB transmembrane domain"/>
    <property type="match status" value="1"/>
</dbReference>
<dbReference type="OrthoDB" id="6510177at2759"/>
<dbReference type="PROSITE" id="PS50156">
    <property type="entry name" value="SSD"/>
    <property type="match status" value="1"/>
</dbReference>
<feature type="transmembrane region" description="Helical" evidence="8">
    <location>
        <begin position="830"/>
        <end position="852"/>
    </location>
</feature>
<sequence length="867" mass="98643">MGSRSVEHYVRKFFEWYGSIIYRWKWPLFILPIILSAVLSTGFLRLQSLKVEDPAYVFTPRDARWRNESQILKKLWPLNENKFLLGKTFEAKRGVFILVKAKDGGDVLRPHILDEAELLNQWVLNNITIETSNHKFLLNYQDLCLSYNWVCGGNEHLLMLKERRRVGEYIDLKFPRGGTTDTPVYLGTALGGVTLNSSDNTVLAAKMVQLTYFLKQETDIVNYYSSQFEYAVERFLLHKYESDIIDFSFAHQNSLKDGLQENANHFAPNFVFSFGVLSVYAIVFSFTFRGKWQIDPLRSKPYVACAGILSILSTKNKCFPYVLAIGIDDMFIMNACWDQTDQHLPPSRMSEMLAHAGVAVSITNITDILSFAIGCITELPGIELFCTYACLSIAYCYVYQLTFFAGFQAIMGEVESEGRHCLHFRKTVKSNTEKKKPNMLNSAFFFSIFSDETSKDKTEKIEPTIYKKASFPNSSHKHRSSFRHFFGHIYGPFLLKTEMRALVCLSYILFIVFAIAGCLNFREGLNPENLVTNSHYIAAYFRDMKQFWIQGPQVHVTVLKPPNFTDPVQREKMMGVVKAFENTPHTLGREGTVFFLLEYLNYLNQVNAELENTERLWNTKLRSWLKYTGGSTQWASDIKFDEKDNSIKAFRFQVAAKNVVTPNDHKEMAILLRGIADRQPFDVQVFHETFPFADQYIIIVPATVRNILISLVCMSIVALLLVPSFLSCILIILSIISICLGMFGYMTFWGVNLDAISMISIIMSIGFAVDLSAHIAYAFVTASGTSKERVATGLGTLGWPIFQGATSTIAGISILYTVDAYIILTFFKTIWLTMVIGMMHGLVFIPVALSFIPISFFNIAKNVELSH</sequence>
<name>A0A0N4VIT7_ENTVE</name>
<keyword evidence="6 8" id="KW-0472">Membrane</keyword>
<dbReference type="InterPro" id="IPR003392">
    <property type="entry name" value="PTHD_SSD"/>
</dbReference>
<evidence type="ECO:0000313" key="12">
    <source>
        <dbReference type="WBParaSite" id="EVEC_0001075801-mRNA-1"/>
    </source>
</evidence>
<keyword evidence="4 8" id="KW-0812">Transmembrane</keyword>
<dbReference type="InterPro" id="IPR051697">
    <property type="entry name" value="Patched_domain-protein"/>
</dbReference>
<proteinExistence type="inferred from homology"/>
<dbReference type="PANTHER" id="PTHR10796">
    <property type="entry name" value="PATCHED-RELATED"/>
    <property type="match status" value="1"/>
</dbReference>
<evidence type="ECO:0000256" key="7">
    <source>
        <dbReference type="ARBA" id="ARBA00023180"/>
    </source>
</evidence>
<evidence type="ECO:0000256" key="3">
    <source>
        <dbReference type="ARBA" id="ARBA00022475"/>
    </source>
</evidence>
<dbReference type="FunFam" id="1.20.1640.10:FF:000013">
    <property type="entry name" value="PaTched Related family"/>
    <property type="match status" value="1"/>
</dbReference>
<gene>
    <name evidence="10" type="ORF">EVEC_LOCUS10083</name>
</gene>
<dbReference type="Proteomes" id="UP000274131">
    <property type="component" value="Unassembled WGS sequence"/>
</dbReference>
<evidence type="ECO:0000256" key="8">
    <source>
        <dbReference type="SAM" id="Phobius"/>
    </source>
</evidence>
<feature type="transmembrane region" description="Helical" evidence="8">
    <location>
        <begin position="26"/>
        <end position="44"/>
    </location>
</feature>